<evidence type="ECO:0000256" key="2">
    <source>
        <dbReference type="SAM" id="SignalP"/>
    </source>
</evidence>
<dbReference type="EMBL" id="CP157484">
    <property type="protein sequence ID" value="XBO38581.1"/>
    <property type="molecule type" value="Genomic_DNA"/>
</dbReference>
<protein>
    <recommendedName>
        <fullName evidence="4">Lipoprotein</fullName>
    </recommendedName>
</protein>
<feature type="compositionally biased region" description="Polar residues" evidence="1">
    <location>
        <begin position="54"/>
        <end position="80"/>
    </location>
</feature>
<name>A0AAU7JDY6_9HYPH</name>
<proteinExistence type="predicted"/>
<feature type="region of interest" description="Disordered" evidence="1">
    <location>
        <begin position="29"/>
        <end position="125"/>
    </location>
</feature>
<accession>A0AAU7JDY6</accession>
<dbReference type="PROSITE" id="PS51257">
    <property type="entry name" value="PROKAR_LIPOPROTEIN"/>
    <property type="match status" value="1"/>
</dbReference>
<evidence type="ECO:0000313" key="3">
    <source>
        <dbReference type="EMBL" id="XBO38581.1"/>
    </source>
</evidence>
<sequence>MLSRRISTFRSLGFAALASLACAAATGALAQAQVKDPNMPDPKTTVPEKIDPPLNQSQSGPGSDTTGTIRGRTLSDQLNKSDGVIKPPSGTDPGIAAPAPVPNPGTTPVIPPPGSPGGNPSVDPK</sequence>
<dbReference type="RefSeq" id="WP_406855420.1">
    <property type="nucleotide sequence ID" value="NZ_CP157484.1"/>
</dbReference>
<keyword evidence="2" id="KW-0732">Signal</keyword>
<evidence type="ECO:0000256" key="1">
    <source>
        <dbReference type="SAM" id="MobiDB-lite"/>
    </source>
</evidence>
<feature type="compositionally biased region" description="Pro residues" evidence="1">
    <location>
        <begin position="99"/>
        <end position="115"/>
    </location>
</feature>
<dbReference type="AlphaFoldDB" id="A0AAU7JDY6"/>
<evidence type="ECO:0008006" key="4">
    <source>
        <dbReference type="Google" id="ProtNLM"/>
    </source>
</evidence>
<feature type="chain" id="PRO_5043873757" description="Lipoprotein" evidence="2">
    <location>
        <begin position="31"/>
        <end position="125"/>
    </location>
</feature>
<reference evidence="3" key="1">
    <citation type="submission" date="2024-05" db="EMBL/GenBank/DDBJ databases">
        <authorList>
            <person name="Kim S."/>
            <person name="Heo J."/>
            <person name="Choi H."/>
            <person name="Choi Y."/>
            <person name="Kwon S.-W."/>
            <person name="Kim Y."/>
        </authorList>
    </citation>
    <scope>NUCLEOTIDE SEQUENCE</scope>
    <source>
        <strain evidence="3">KACC 23698</strain>
    </source>
</reference>
<gene>
    <name evidence="3" type="ORF">ABEG18_23260</name>
</gene>
<organism evidence="3">
    <name type="scientific">Alsobacter sp. KACC 23698</name>
    <dbReference type="NCBI Taxonomy" id="3149229"/>
    <lineage>
        <taxon>Bacteria</taxon>
        <taxon>Pseudomonadati</taxon>
        <taxon>Pseudomonadota</taxon>
        <taxon>Alphaproteobacteria</taxon>
        <taxon>Hyphomicrobiales</taxon>
        <taxon>Alsobacteraceae</taxon>
        <taxon>Alsobacter</taxon>
    </lineage>
</organism>
<feature type="signal peptide" evidence="2">
    <location>
        <begin position="1"/>
        <end position="30"/>
    </location>
</feature>